<dbReference type="Gene3D" id="2.20.110.10">
    <property type="entry name" value="Histone H3 K4-specific methyltransferase SET7/9 N-terminal domain"/>
    <property type="match status" value="5"/>
</dbReference>
<dbReference type="EMBL" id="JAUCGM010000046">
    <property type="protein sequence ID" value="MDM8562056.1"/>
    <property type="molecule type" value="Genomic_DNA"/>
</dbReference>
<dbReference type="SMART" id="SM00698">
    <property type="entry name" value="MORN"/>
    <property type="match status" value="9"/>
</dbReference>
<proteinExistence type="predicted"/>
<dbReference type="PANTHER" id="PTHR23084">
    <property type="entry name" value="PHOSPHATIDYLINOSITOL-4-PHOSPHATE 5-KINASE RELATED"/>
    <property type="match status" value="1"/>
</dbReference>
<keyword evidence="5" id="KW-1185">Reference proteome</keyword>
<feature type="region of interest" description="Disordered" evidence="2">
    <location>
        <begin position="184"/>
        <end position="287"/>
    </location>
</feature>
<dbReference type="SUPFAM" id="SSF82185">
    <property type="entry name" value="Histone H3 K4-specific methyltransferase SET7/9 N-terminal domain"/>
    <property type="match status" value="2"/>
</dbReference>
<accession>A0ABT7VQW4</accession>
<feature type="signal peptide" evidence="3">
    <location>
        <begin position="1"/>
        <end position="22"/>
    </location>
</feature>
<evidence type="ECO:0008006" key="6">
    <source>
        <dbReference type="Google" id="ProtNLM"/>
    </source>
</evidence>
<organism evidence="4 5">
    <name type="scientific">Candidatus Marithioploca araucensis</name>
    <dbReference type="NCBI Taxonomy" id="70273"/>
    <lineage>
        <taxon>Bacteria</taxon>
        <taxon>Pseudomonadati</taxon>
        <taxon>Pseudomonadota</taxon>
        <taxon>Gammaproteobacteria</taxon>
        <taxon>Thiotrichales</taxon>
        <taxon>Thiotrichaceae</taxon>
        <taxon>Candidatus Marithioploca</taxon>
    </lineage>
</organism>
<comment type="caution">
    <text evidence="4">The sequence shown here is derived from an EMBL/GenBank/DDBJ whole genome shotgun (WGS) entry which is preliminary data.</text>
</comment>
<reference evidence="4" key="1">
    <citation type="submission" date="2023-06" db="EMBL/GenBank/DDBJ databases">
        <title>Uncultivated large filamentous bacteria from sulfidic sediments reveal new species and different genomic features in energy metabolism and defense.</title>
        <authorList>
            <person name="Fonseca A."/>
        </authorList>
    </citation>
    <scope>NUCLEOTIDE SEQUENCE</scope>
    <source>
        <strain evidence="4">HSG4</strain>
    </source>
</reference>
<sequence>MHQIRLTFWFLCILFLAMPLYAAYDDDEIYDGGIPTIEKYVHWPNGDRYYGDYVEKERTGDGVYIWANGDRYKGEFFEGKRDGEGAYIWANGDRYKGDYAENQRDGEGFYLWSNGEQFKGDFSKGKREDSKITKSFKAKYIPPFPTIKIIAKGRPLRAFDKITTPDIAENGLGDNDGKTRIAQIDNNRVDDFDDADDGSDFSNDADEDITVENINGSDFSGDADDDITVADINESDFSEDTDEDMTATDDGSNFSEDTDDDDITVADINESDFSRDTSEDTTATDDRSDLEKIEKDVIVKIKEDIKIVEVKDSHLELEELKKQDITVVEIEDSELEISDEGITDDIGKEEKITVTENEPKDIKEKTIAAQTKPKEPQVINGKITIKWPNGDVYEGEYLNGKRTGQGMYSWTNGDRYAGEFMAGKRHGMGIFFWRNGDRYAGEYVNDLRHGKGLYKWANGDRYQGDFFKSKRHGRGTLSWADGEIYEGDFVEGQRTGKGIYIASGNDRYIGHFENGKRLGKGTFISANDGTLKEIEFDKKRYTLQELEFKYGKLVSANVIAKEAGEMEEPTDNEEMD</sequence>
<dbReference type="Pfam" id="PF02493">
    <property type="entry name" value="MORN"/>
    <property type="match status" value="9"/>
</dbReference>
<evidence type="ECO:0000256" key="2">
    <source>
        <dbReference type="SAM" id="MobiDB-lite"/>
    </source>
</evidence>
<feature type="compositionally biased region" description="Acidic residues" evidence="2">
    <location>
        <begin position="221"/>
        <end position="247"/>
    </location>
</feature>
<feature type="compositionally biased region" description="Acidic residues" evidence="2">
    <location>
        <begin position="191"/>
        <end position="210"/>
    </location>
</feature>
<name>A0ABT7VQW4_9GAMM</name>
<evidence type="ECO:0000313" key="5">
    <source>
        <dbReference type="Proteomes" id="UP001171945"/>
    </source>
</evidence>
<keyword evidence="3" id="KW-0732">Signal</keyword>
<gene>
    <name evidence="4" type="ORF">QUF54_01745</name>
</gene>
<evidence type="ECO:0000256" key="1">
    <source>
        <dbReference type="ARBA" id="ARBA00022737"/>
    </source>
</evidence>
<keyword evidence="1" id="KW-0677">Repeat</keyword>
<protein>
    <recommendedName>
        <fullName evidence="6">MORN repeat-containing protein</fullName>
    </recommendedName>
</protein>
<dbReference type="Proteomes" id="UP001171945">
    <property type="component" value="Unassembled WGS sequence"/>
</dbReference>
<feature type="compositionally biased region" description="Basic and acidic residues" evidence="2">
    <location>
        <begin position="272"/>
        <end position="287"/>
    </location>
</feature>
<evidence type="ECO:0000313" key="4">
    <source>
        <dbReference type="EMBL" id="MDM8562056.1"/>
    </source>
</evidence>
<dbReference type="InterPro" id="IPR003409">
    <property type="entry name" value="MORN"/>
</dbReference>
<feature type="chain" id="PRO_5046469859" description="MORN repeat-containing protein" evidence="3">
    <location>
        <begin position="23"/>
        <end position="576"/>
    </location>
</feature>
<evidence type="ECO:0000256" key="3">
    <source>
        <dbReference type="SAM" id="SignalP"/>
    </source>
</evidence>
<dbReference type="PANTHER" id="PTHR23084:SF263">
    <property type="entry name" value="MORN REPEAT-CONTAINING PROTEIN 1"/>
    <property type="match status" value="1"/>
</dbReference>